<dbReference type="RefSeq" id="WP_090963905.1">
    <property type="nucleotide sequence ID" value="NZ_FOOA01000010.1"/>
</dbReference>
<organism evidence="2 3">
    <name type="scientific">Aureimonas phyllosphaerae</name>
    <dbReference type="NCBI Taxonomy" id="1166078"/>
    <lineage>
        <taxon>Bacteria</taxon>
        <taxon>Pseudomonadati</taxon>
        <taxon>Pseudomonadota</taxon>
        <taxon>Alphaproteobacteria</taxon>
        <taxon>Hyphomicrobiales</taxon>
        <taxon>Aurantimonadaceae</taxon>
        <taxon>Aureimonas</taxon>
    </lineage>
</organism>
<comment type="similarity">
    <text evidence="1">Belongs to the CutA family.</text>
</comment>
<dbReference type="InterPro" id="IPR015867">
    <property type="entry name" value="N-reg_PII/ATP_PRibTrfase_C"/>
</dbReference>
<dbReference type="Gene3D" id="3.30.70.120">
    <property type="match status" value="1"/>
</dbReference>
<comment type="caution">
    <text evidence="2">The sequence shown here is derived from an EMBL/GenBank/DDBJ whole genome shotgun (WGS) entry which is preliminary data.</text>
</comment>
<keyword evidence="3" id="KW-1185">Reference proteome</keyword>
<accession>A0A7W6C108</accession>
<reference evidence="2 3" key="1">
    <citation type="submission" date="2020-08" db="EMBL/GenBank/DDBJ databases">
        <title>Genomic Encyclopedia of Type Strains, Phase IV (KMG-IV): sequencing the most valuable type-strain genomes for metagenomic binning, comparative biology and taxonomic classification.</title>
        <authorList>
            <person name="Goeker M."/>
        </authorList>
    </citation>
    <scope>NUCLEOTIDE SEQUENCE [LARGE SCALE GENOMIC DNA]</scope>
    <source>
        <strain evidence="2 3">DSM 25024</strain>
    </source>
</reference>
<proteinExistence type="inferred from homology"/>
<dbReference type="Pfam" id="PF03091">
    <property type="entry name" value="CutA1"/>
    <property type="match status" value="1"/>
</dbReference>
<dbReference type="SUPFAM" id="SSF54913">
    <property type="entry name" value="GlnB-like"/>
    <property type="match status" value="1"/>
</dbReference>
<name>A0A7W6C108_9HYPH</name>
<dbReference type="Proteomes" id="UP000531216">
    <property type="component" value="Unassembled WGS sequence"/>
</dbReference>
<dbReference type="InterPro" id="IPR011322">
    <property type="entry name" value="N-reg_PII-like_a/b"/>
</dbReference>
<dbReference type="PANTHER" id="PTHR23419:SF8">
    <property type="entry name" value="FI09726P"/>
    <property type="match status" value="1"/>
</dbReference>
<dbReference type="PANTHER" id="PTHR23419">
    <property type="entry name" value="DIVALENT CATION TOLERANCE CUTA-RELATED"/>
    <property type="match status" value="1"/>
</dbReference>
<dbReference type="EMBL" id="JACIDO010000009">
    <property type="protein sequence ID" value="MBB3937421.1"/>
    <property type="molecule type" value="Genomic_DNA"/>
</dbReference>
<gene>
    <name evidence="2" type="ORF">GGR05_003587</name>
</gene>
<evidence type="ECO:0000256" key="1">
    <source>
        <dbReference type="ARBA" id="ARBA00010169"/>
    </source>
</evidence>
<evidence type="ECO:0000313" key="3">
    <source>
        <dbReference type="Proteomes" id="UP000531216"/>
    </source>
</evidence>
<protein>
    <submittedName>
        <fullName evidence="2">Periplasmic divalent cation tolerance protein</fullName>
    </submittedName>
</protein>
<dbReference type="AlphaFoldDB" id="A0A7W6C108"/>
<dbReference type="InterPro" id="IPR004323">
    <property type="entry name" value="Ion_tolerance_CutA"/>
</dbReference>
<dbReference type="OrthoDB" id="37622at2"/>
<evidence type="ECO:0000313" key="2">
    <source>
        <dbReference type="EMBL" id="MBB3937421.1"/>
    </source>
</evidence>
<dbReference type="GO" id="GO:0010038">
    <property type="term" value="P:response to metal ion"/>
    <property type="evidence" value="ECO:0007669"/>
    <property type="project" value="InterPro"/>
</dbReference>
<sequence>MTHPGALDVTVACPDEATAREIADSLLGRQLVACAQLSAPVESRYRWNGALESAREVVLVLKTRADLFEPVAGAIRALHPYEVPAITGQAVMADAPTLRWIADACIASS</sequence>
<dbReference type="GO" id="GO:0005507">
    <property type="term" value="F:copper ion binding"/>
    <property type="evidence" value="ECO:0007669"/>
    <property type="project" value="TreeGrafter"/>
</dbReference>